<evidence type="ECO:0000256" key="6">
    <source>
        <dbReference type="SAM" id="Phobius"/>
    </source>
</evidence>
<sequence>MTWGVYSGFALMMLALALVPGPDNMVVLKNALSGGVRGGGWACFGVGAANLAQATAAALGLGAVIMNSRPVFEAVKWAGAAYLCYLGVRALIGAFRGDYAGLAETAAARRSGFRRWREGFLSNVTNPKVLVLYLSVLPQFLTPGVTGTGDALLLAYTIAAAGTVAQLLLLFFVHRVRTWLERRKVRRALDGVTGTALVGFGTALVLE</sequence>
<dbReference type="KEGG" id="aja:AJAP_06200"/>
<dbReference type="EMBL" id="CP008953">
    <property type="protein sequence ID" value="AIG74158.1"/>
    <property type="molecule type" value="Genomic_DNA"/>
</dbReference>
<feature type="transmembrane region" description="Helical" evidence="6">
    <location>
        <begin position="6"/>
        <end position="28"/>
    </location>
</feature>
<feature type="transmembrane region" description="Helical" evidence="6">
    <location>
        <begin position="40"/>
        <end position="65"/>
    </location>
</feature>
<dbReference type="AlphaFoldDB" id="A0A075UMR6"/>
<keyword evidence="5 6" id="KW-0472">Membrane</keyword>
<dbReference type="RefSeq" id="WP_038508948.1">
    <property type="nucleotide sequence ID" value="NZ_CP008953.1"/>
</dbReference>
<keyword evidence="3 6" id="KW-0812">Transmembrane</keyword>
<dbReference type="HOGENOM" id="CLU_079569_3_1_11"/>
<protein>
    <submittedName>
        <fullName evidence="7">Conserved putative membrane protein</fullName>
    </submittedName>
</protein>
<dbReference type="GO" id="GO:0005886">
    <property type="term" value="C:plasma membrane"/>
    <property type="evidence" value="ECO:0007669"/>
    <property type="project" value="UniProtKB-SubCell"/>
</dbReference>
<evidence type="ECO:0000256" key="5">
    <source>
        <dbReference type="ARBA" id="ARBA00023136"/>
    </source>
</evidence>
<evidence type="ECO:0000256" key="2">
    <source>
        <dbReference type="ARBA" id="ARBA00022475"/>
    </source>
</evidence>
<feature type="transmembrane region" description="Helical" evidence="6">
    <location>
        <begin position="120"/>
        <end position="141"/>
    </location>
</feature>
<evidence type="ECO:0000256" key="4">
    <source>
        <dbReference type="ARBA" id="ARBA00022989"/>
    </source>
</evidence>
<evidence type="ECO:0000256" key="1">
    <source>
        <dbReference type="ARBA" id="ARBA00004651"/>
    </source>
</evidence>
<keyword evidence="2" id="KW-1003">Cell membrane</keyword>
<dbReference type="PANTHER" id="PTHR30086:SF20">
    <property type="entry name" value="ARGININE EXPORTER PROTEIN ARGO-RELATED"/>
    <property type="match status" value="1"/>
</dbReference>
<proteinExistence type="predicted"/>
<organism evidence="7 8">
    <name type="scientific">Amycolatopsis japonica</name>
    <dbReference type="NCBI Taxonomy" id="208439"/>
    <lineage>
        <taxon>Bacteria</taxon>
        <taxon>Bacillati</taxon>
        <taxon>Actinomycetota</taxon>
        <taxon>Actinomycetes</taxon>
        <taxon>Pseudonocardiales</taxon>
        <taxon>Pseudonocardiaceae</taxon>
        <taxon>Amycolatopsis</taxon>
        <taxon>Amycolatopsis japonica group</taxon>
    </lineage>
</organism>
<dbReference type="Pfam" id="PF01810">
    <property type="entry name" value="LysE"/>
    <property type="match status" value="1"/>
</dbReference>
<feature type="transmembrane region" description="Helical" evidence="6">
    <location>
        <begin position="153"/>
        <end position="176"/>
    </location>
</feature>
<dbReference type="PIRSF" id="PIRSF006324">
    <property type="entry name" value="LeuE"/>
    <property type="match status" value="1"/>
</dbReference>
<keyword evidence="4 6" id="KW-1133">Transmembrane helix</keyword>
<dbReference type="eggNOG" id="COG1280">
    <property type="taxonomic scope" value="Bacteria"/>
</dbReference>
<dbReference type="GO" id="GO:0015171">
    <property type="term" value="F:amino acid transmembrane transporter activity"/>
    <property type="evidence" value="ECO:0007669"/>
    <property type="project" value="TreeGrafter"/>
</dbReference>
<evidence type="ECO:0000313" key="7">
    <source>
        <dbReference type="EMBL" id="AIG74158.1"/>
    </source>
</evidence>
<evidence type="ECO:0000256" key="3">
    <source>
        <dbReference type="ARBA" id="ARBA00022692"/>
    </source>
</evidence>
<dbReference type="InterPro" id="IPR001123">
    <property type="entry name" value="LeuE-type"/>
</dbReference>
<reference evidence="7 8" key="1">
    <citation type="journal article" date="2014" name="J. Biotechnol.">
        <title>Complete genome sequence of the actinobacterium Amycolatopsis japonica MG417-CF17(T) (=DSM 44213T) producing (S,S)-N,N'-ethylenediaminedisuccinic acid.</title>
        <authorList>
            <person name="Stegmann E."/>
            <person name="Albersmeier A."/>
            <person name="Spohn M."/>
            <person name="Gert H."/>
            <person name="Weber T."/>
            <person name="Wohlleben W."/>
            <person name="Kalinowski J."/>
            <person name="Ruckert C."/>
        </authorList>
    </citation>
    <scope>NUCLEOTIDE SEQUENCE [LARGE SCALE GENOMIC DNA]</scope>
    <source>
        <strain evidence="8">MG417-CF17 (DSM 44213)</strain>
    </source>
</reference>
<keyword evidence="8" id="KW-1185">Reference proteome</keyword>
<dbReference type="STRING" id="208439.AJAP_06200"/>
<dbReference type="PANTHER" id="PTHR30086">
    <property type="entry name" value="ARGININE EXPORTER PROTEIN ARGO"/>
    <property type="match status" value="1"/>
</dbReference>
<gene>
    <name evidence="7" type="ORF">AJAP_06200</name>
</gene>
<comment type="subcellular location">
    <subcellularLocation>
        <location evidence="1">Cell membrane</location>
        <topology evidence="1">Multi-pass membrane protein</topology>
    </subcellularLocation>
</comment>
<accession>A0A075UMR6</accession>
<evidence type="ECO:0000313" key="8">
    <source>
        <dbReference type="Proteomes" id="UP000028492"/>
    </source>
</evidence>
<dbReference type="Proteomes" id="UP000028492">
    <property type="component" value="Chromosome"/>
</dbReference>
<name>A0A075UMR6_9PSEU</name>